<feature type="compositionally biased region" description="Basic residues" evidence="1">
    <location>
        <begin position="117"/>
        <end position="139"/>
    </location>
</feature>
<proteinExistence type="predicted"/>
<organism evidence="2 3">
    <name type="scientific">Panaeolus cyanescens</name>
    <dbReference type="NCBI Taxonomy" id="181874"/>
    <lineage>
        <taxon>Eukaryota</taxon>
        <taxon>Fungi</taxon>
        <taxon>Dikarya</taxon>
        <taxon>Basidiomycota</taxon>
        <taxon>Agaricomycotina</taxon>
        <taxon>Agaricomycetes</taxon>
        <taxon>Agaricomycetidae</taxon>
        <taxon>Agaricales</taxon>
        <taxon>Agaricineae</taxon>
        <taxon>Galeropsidaceae</taxon>
        <taxon>Panaeolus</taxon>
    </lineage>
</organism>
<protein>
    <submittedName>
        <fullName evidence="2">Uncharacterized protein</fullName>
    </submittedName>
</protein>
<dbReference type="Gene3D" id="3.30.420.10">
    <property type="entry name" value="Ribonuclease H-like superfamily/Ribonuclease H"/>
    <property type="match status" value="1"/>
</dbReference>
<evidence type="ECO:0000313" key="2">
    <source>
        <dbReference type="EMBL" id="PPQ85197.1"/>
    </source>
</evidence>
<dbReference type="InterPro" id="IPR012337">
    <property type="entry name" value="RNaseH-like_sf"/>
</dbReference>
<dbReference type="InParanoid" id="A0A409X369"/>
<evidence type="ECO:0000313" key="3">
    <source>
        <dbReference type="Proteomes" id="UP000284842"/>
    </source>
</evidence>
<comment type="caution">
    <text evidence="2">The sequence shown here is derived from an EMBL/GenBank/DDBJ whole genome shotgun (WGS) entry which is preliminary data.</text>
</comment>
<feature type="region of interest" description="Disordered" evidence="1">
    <location>
        <begin position="111"/>
        <end position="148"/>
    </location>
</feature>
<dbReference type="Proteomes" id="UP000284842">
    <property type="component" value="Unassembled WGS sequence"/>
</dbReference>
<dbReference type="InterPro" id="IPR036397">
    <property type="entry name" value="RNaseH_sf"/>
</dbReference>
<dbReference type="STRING" id="181874.A0A409X369"/>
<dbReference type="SUPFAM" id="SSF53098">
    <property type="entry name" value="Ribonuclease H-like"/>
    <property type="match status" value="1"/>
</dbReference>
<dbReference type="InterPro" id="IPR052055">
    <property type="entry name" value="Hepadnavirus_pol/RT"/>
</dbReference>
<dbReference type="PANTHER" id="PTHR33050">
    <property type="entry name" value="REVERSE TRANSCRIPTASE DOMAIN-CONTAINING PROTEIN"/>
    <property type="match status" value="1"/>
</dbReference>
<dbReference type="EMBL" id="NHTK01004745">
    <property type="protein sequence ID" value="PPQ85197.1"/>
    <property type="molecule type" value="Genomic_DNA"/>
</dbReference>
<dbReference type="OrthoDB" id="3255824at2759"/>
<dbReference type="GO" id="GO:0003676">
    <property type="term" value="F:nucleic acid binding"/>
    <property type="evidence" value="ECO:0007669"/>
    <property type="project" value="InterPro"/>
</dbReference>
<evidence type="ECO:0000256" key="1">
    <source>
        <dbReference type="SAM" id="MobiDB-lite"/>
    </source>
</evidence>
<dbReference type="CDD" id="cd09275">
    <property type="entry name" value="RNase_HI_RT_DIRS1"/>
    <property type="match status" value="1"/>
</dbReference>
<dbReference type="AlphaFoldDB" id="A0A409X369"/>
<name>A0A409X369_9AGAR</name>
<gene>
    <name evidence="2" type="ORF">CVT24_007944</name>
</gene>
<reference evidence="2 3" key="1">
    <citation type="journal article" date="2018" name="Evol. Lett.">
        <title>Horizontal gene cluster transfer increased hallucinogenic mushroom diversity.</title>
        <authorList>
            <person name="Reynolds H.T."/>
            <person name="Vijayakumar V."/>
            <person name="Gluck-Thaler E."/>
            <person name="Korotkin H.B."/>
            <person name="Matheny P.B."/>
            <person name="Slot J.C."/>
        </authorList>
    </citation>
    <scope>NUCLEOTIDE SEQUENCE [LARGE SCALE GENOMIC DNA]</scope>
    <source>
        <strain evidence="2 3">2629</strain>
    </source>
</reference>
<sequence length="301" mass="34219">MFASQLHEPPDSYLTYVPAGLLDLTRHPFTTDEITEGLESRLQHHQEDQSPYQDLNYDKRQKDFNIDEYEEDKIAHMLLCIEDDEEFSDQLPEWWEDMIACGLTDKVQSGGVGVSAGKKRPSGKQTGKKGKSRRARKQRSLAEQARPPHDHEIIVDASRIGIGYIHKGVGWAAWKLSTEKKNKAWKNSCWMEIVAVEVGLREFIAQGYRGCRVLLRSDNTGVIDGIAKRSWGKKPKSRLNKALWNVLTLCEENQIELVPLWISTKNNPADAISRGKYPTSMAKLRILGCLPQELIPILRVV</sequence>
<keyword evidence="3" id="KW-1185">Reference proteome</keyword>
<accession>A0A409X369</accession>
<dbReference type="PANTHER" id="PTHR33050:SF7">
    <property type="entry name" value="RIBONUCLEASE H"/>
    <property type="match status" value="1"/>
</dbReference>